<comment type="subcellular location">
    <subcellularLocation>
        <location evidence="1">Nucleus</location>
    </subcellularLocation>
</comment>
<evidence type="ECO:0000256" key="3">
    <source>
        <dbReference type="ARBA" id="ARBA00023015"/>
    </source>
</evidence>
<dbReference type="GeneID" id="63859505"/>
<dbReference type="GO" id="GO:0000981">
    <property type="term" value="F:DNA-binding transcription factor activity, RNA polymerase II-specific"/>
    <property type="evidence" value="ECO:0007669"/>
    <property type="project" value="InterPro"/>
</dbReference>
<keyword evidence="3" id="KW-0805">Transcription regulation</keyword>
<feature type="non-terminal residue" evidence="9">
    <location>
        <position position="1"/>
    </location>
</feature>
<evidence type="ECO:0000256" key="1">
    <source>
        <dbReference type="ARBA" id="ARBA00004123"/>
    </source>
</evidence>
<dbReference type="EMBL" id="KZ824635">
    <property type="protein sequence ID" value="RAK78956.1"/>
    <property type="molecule type" value="Genomic_DNA"/>
</dbReference>
<dbReference type="SUPFAM" id="SSF57701">
    <property type="entry name" value="Zn2/Cys6 DNA-binding domain"/>
    <property type="match status" value="1"/>
</dbReference>
<evidence type="ECO:0000259" key="8">
    <source>
        <dbReference type="PROSITE" id="PS50048"/>
    </source>
</evidence>
<dbReference type="PROSITE" id="PS50048">
    <property type="entry name" value="ZN2_CY6_FUNGAL_2"/>
    <property type="match status" value="1"/>
</dbReference>
<dbReference type="RefSeq" id="XP_040802966.1">
    <property type="nucleotide sequence ID" value="XM_040942172.1"/>
</dbReference>
<accession>A0A8G1RWS7</accession>
<organism evidence="9 10">
    <name type="scientific">Aspergillus fijiensis CBS 313.89</name>
    <dbReference type="NCBI Taxonomy" id="1448319"/>
    <lineage>
        <taxon>Eukaryota</taxon>
        <taxon>Fungi</taxon>
        <taxon>Dikarya</taxon>
        <taxon>Ascomycota</taxon>
        <taxon>Pezizomycotina</taxon>
        <taxon>Eurotiomycetes</taxon>
        <taxon>Eurotiomycetidae</taxon>
        <taxon>Eurotiales</taxon>
        <taxon>Aspergillaceae</taxon>
        <taxon>Aspergillus</taxon>
    </lineage>
</organism>
<dbReference type="Gene3D" id="4.10.240.10">
    <property type="entry name" value="Zn(2)-C6 fungal-type DNA-binding domain"/>
    <property type="match status" value="1"/>
</dbReference>
<dbReference type="OrthoDB" id="3548654at2759"/>
<evidence type="ECO:0000256" key="2">
    <source>
        <dbReference type="ARBA" id="ARBA00022723"/>
    </source>
</evidence>
<dbReference type="GO" id="GO:0008270">
    <property type="term" value="F:zinc ion binding"/>
    <property type="evidence" value="ECO:0007669"/>
    <property type="project" value="InterPro"/>
</dbReference>
<gene>
    <name evidence="9" type="ORF">BO72DRAFT_401065</name>
</gene>
<keyword evidence="6" id="KW-0539">Nucleus</keyword>
<evidence type="ECO:0000256" key="5">
    <source>
        <dbReference type="ARBA" id="ARBA00023163"/>
    </source>
</evidence>
<dbReference type="GO" id="GO:0005634">
    <property type="term" value="C:nucleus"/>
    <property type="evidence" value="ECO:0007669"/>
    <property type="project" value="UniProtKB-SubCell"/>
</dbReference>
<keyword evidence="4" id="KW-0238">DNA-binding</keyword>
<dbReference type="PANTHER" id="PTHR47540:SF6">
    <property type="entry name" value="ZN(II)2CYS6 TRANSCRIPTION FACTOR (EUROFUNG)"/>
    <property type="match status" value="1"/>
</dbReference>
<feature type="domain" description="Zn(2)-C6 fungal-type" evidence="8">
    <location>
        <begin position="18"/>
        <end position="47"/>
    </location>
</feature>
<dbReference type="InterPro" id="IPR051711">
    <property type="entry name" value="Stress_Response_Reg"/>
</dbReference>
<dbReference type="GO" id="GO:0043565">
    <property type="term" value="F:sequence-specific DNA binding"/>
    <property type="evidence" value="ECO:0007669"/>
    <property type="project" value="TreeGrafter"/>
</dbReference>
<dbReference type="GO" id="GO:0045944">
    <property type="term" value="P:positive regulation of transcription by RNA polymerase II"/>
    <property type="evidence" value="ECO:0007669"/>
    <property type="project" value="TreeGrafter"/>
</dbReference>
<dbReference type="Pfam" id="PF04082">
    <property type="entry name" value="Fungal_trans"/>
    <property type="match status" value="1"/>
</dbReference>
<reference evidence="9 10" key="1">
    <citation type="submission" date="2018-02" db="EMBL/GenBank/DDBJ databases">
        <title>The genomes of Aspergillus section Nigri reveals drivers in fungal speciation.</title>
        <authorList>
            <consortium name="DOE Joint Genome Institute"/>
            <person name="Vesth T.C."/>
            <person name="Nybo J."/>
            <person name="Theobald S."/>
            <person name="Brandl J."/>
            <person name="Frisvad J.C."/>
            <person name="Nielsen K.F."/>
            <person name="Lyhne E.K."/>
            <person name="Kogle M.E."/>
            <person name="Kuo A."/>
            <person name="Riley R."/>
            <person name="Clum A."/>
            <person name="Nolan M."/>
            <person name="Lipzen A."/>
            <person name="Salamov A."/>
            <person name="Henrissat B."/>
            <person name="Wiebenga A."/>
            <person name="De vries R.P."/>
            <person name="Grigoriev I.V."/>
            <person name="Mortensen U.H."/>
            <person name="Andersen M.R."/>
            <person name="Baker S.E."/>
        </authorList>
    </citation>
    <scope>NUCLEOTIDE SEQUENCE [LARGE SCALE GENOMIC DNA]</scope>
    <source>
        <strain evidence="9 10">CBS 313.89</strain>
    </source>
</reference>
<dbReference type="PANTHER" id="PTHR47540">
    <property type="entry name" value="THIAMINE REPRESSIBLE GENES REGULATORY PROTEIN THI5"/>
    <property type="match status" value="1"/>
</dbReference>
<keyword evidence="5" id="KW-0804">Transcription</keyword>
<dbReference type="AlphaFoldDB" id="A0A8G1RWS7"/>
<dbReference type="SMART" id="SM00066">
    <property type="entry name" value="GAL4"/>
    <property type="match status" value="1"/>
</dbReference>
<dbReference type="SMART" id="SM00906">
    <property type="entry name" value="Fungal_trans"/>
    <property type="match status" value="1"/>
</dbReference>
<dbReference type="Proteomes" id="UP000249789">
    <property type="component" value="Unassembled WGS sequence"/>
</dbReference>
<evidence type="ECO:0000256" key="7">
    <source>
        <dbReference type="SAM" id="MobiDB-lite"/>
    </source>
</evidence>
<dbReference type="VEuPathDB" id="FungiDB:BO72DRAFT_401065"/>
<protein>
    <recommendedName>
        <fullName evidence="8">Zn(2)-C6 fungal-type domain-containing protein</fullName>
    </recommendedName>
</protein>
<feature type="compositionally biased region" description="Basic and acidic residues" evidence="7">
    <location>
        <begin position="604"/>
        <end position="615"/>
    </location>
</feature>
<sequence length="672" mass="74437">MSLRSSEQSRVYKKCQKACVRCRSMKVKCSGTNPCTRCARTKKPCHFAVEEARVSVPESNKRGIQAFNHMSRPTVGRLFLPELFVLTLSAAPSEHDSQPERDGLRSTFSKNPLVEYSFAQSPDGRFWYMGPTSSWSFCRRVLSLLGKHVPDANCPPDPWNVDASAFALKWRSLPMDETPEVCHLPPIDYGLYLFHTVKYYLGTLFYIIDSPSFLHRLHDFYTDPATKVVSMRLWYAQYLLVLAFGKAFLAQNHPPNAPPSGYQYAARAMSLMPDLSGTYPDPLQCIRTLTLAALYFQSIDMRVAAFQHIGFALRFCIIEGIHRHVPEELDGAEFSHRCRTIFWIVYMLDREFAALIGAPSSIRDEDITVRLYSDGSVDEKTITFHVRLARLNARILTTVYGVGPDSTGTLIKDTQAILRNLAELSQDLTGFLNAEFPAALSRASRTATRLVLGYHHSIVLTTRPLVMCALHTHIERAPSRAAIGLSATVSSLLQCCVESALTVLQTLRTLADEDLIESFLPFQIEDAFASAFILYVIQAIAPVLIPAESPWAEHIDCVLEKIVARGNLAAPMRRAELENLRVMMGPITPFAGGGGVGDLPGEMERQGGQEVHEPGVAEAGGGGGGGELDVHDPTTDWEWEYLAIHSTIGLGMEPRELMDLADRLEGEIAGGG</sequence>
<dbReference type="CDD" id="cd00067">
    <property type="entry name" value="GAL4"/>
    <property type="match status" value="1"/>
</dbReference>
<proteinExistence type="predicted"/>
<dbReference type="CDD" id="cd12148">
    <property type="entry name" value="fungal_TF_MHR"/>
    <property type="match status" value="1"/>
</dbReference>
<dbReference type="Pfam" id="PF00172">
    <property type="entry name" value="Zn_clus"/>
    <property type="match status" value="1"/>
</dbReference>
<dbReference type="InterPro" id="IPR036864">
    <property type="entry name" value="Zn2-C6_fun-type_DNA-bd_sf"/>
</dbReference>
<dbReference type="PROSITE" id="PS00463">
    <property type="entry name" value="ZN2_CY6_FUNGAL_1"/>
    <property type="match status" value="1"/>
</dbReference>
<name>A0A8G1RWS7_9EURO</name>
<keyword evidence="10" id="KW-1185">Reference proteome</keyword>
<dbReference type="GO" id="GO:0006351">
    <property type="term" value="P:DNA-templated transcription"/>
    <property type="evidence" value="ECO:0007669"/>
    <property type="project" value="InterPro"/>
</dbReference>
<dbReference type="InterPro" id="IPR007219">
    <property type="entry name" value="XnlR_reg_dom"/>
</dbReference>
<feature type="region of interest" description="Disordered" evidence="7">
    <location>
        <begin position="604"/>
        <end position="625"/>
    </location>
</feature>
<evidence type="ECO:0000313" key="10">
    <source>
        <dbReference type="Proteomes" id="UP000249789"/>
    </source>
</evidence>
<evidence type="ECO:0000256" key="4">
    <source>
        <dbReference type="ARBA" id="ARBA00023125"/>
    </source>
</evidence>
<evidence type="ECO:0000313" key="9">
    <source>
        <dbReference type="EMBL" id="RAK78956.1"/>
    </source>
</evidence>
<evidence type="ECO:0000256" key="6">
    <source>
        <dbReference type="ARBA" id="ARBA00023242"/>
    </source>
</evidence>
<dbReference type="InterPro" id="IPR001138">
    <property type="entry name" value="Zn2Cys6_DnaBD"/>
</dbReference>
<keyword evidence="2" id="KW-0479">Metal-binding</keyword>